<dbReference type="AlphaFoldDB" id="A0AA38FJ07"/>
<evidence type="ECO:0000313" key="3">
    <source>
        <dbReference type="Proteomes" id="UP000824469"/>
    </source>
</evidence>
<proteinExistence type="predicted"/>
<organism evidence="2 3">
    <name type="scientific">Taxus chinensis</name>
    <name type="common">Chinese yew</name>
    <name type="synonym">Taxus wallichiana var. chinensis</name>
    <dbReference type="NCBI Taxonomy" id="29808"/>
    <lineage>
        <taxon>Eukaryota</taxon>
        <taxon>Viridiplantae</taxon>
        <taxon>Streptophyta</taxon>
        <taxon>Embryophyta</taxon>
        <taxon>Tracheophyta</taxon>
        <taxon>Spermatophyta</taxon>
        <taxon>Pinopsida</taxon>
        <taxon>Pinidae</taxon>
        <taxon>Conifers II</taxon>
        <taxon>Cupressales</taxon>
        <taxon>Taxaceae</taxon>
        <taxon>Taxus</taxon>
    </lineage>
</organism>
<evidence type="ECO:0000256" key="1">
    <source>
        <dbReference type="ARBA" id="ARBA00023284"/>
    </source>
</evidence>
<name>A0AA38FJ07_TAXCH</name>
<comment type="caution">
    <text evidence="2">The sequence shown here is derived from an EMBL/GenBank/DDBJ whole genome shotgun (WGS) entry which is preliminary data.</text>
</comment>
<dbReference type="InterPro" id="IPR011893">
    <property type="entry name" value="Selenoprotein_Rdx-typ"/>
</dbReference>
<protein>
    <submittedName>
        <fullName evidence="2">Uncharacterized protein</fullName>
    </submittedName>
</protein>
<evidence type="ECO:0000313" key="2">
    <source>
        <dbReference type="EMBL" id="KAH9305123.1"/>
    </source>
</evidence>
<keyword evidence="1" id="KW-0676">Redox-active center</keyword>
<reference evidence="2 3" key="1">
    <citation type="journal article" date="2021" name="Nat. Plants">
        <title>The Taxus genome provides insights into paclitaxel biosynthesis.</title>
        <authorList>
            <person name="Xiong X."/>
            <person name="Gou J."/>
            <person name="Liao Q."/>
            <person name="Li Y."/>
            <person name="Zhou Q."/>
            <person name="Bi G."/>
            <person name="Li C."/>
            <person name="Du R."/>
            <person name="Wang X."/>
            <person name="Sun T."/>
            <person name="Guo L."/>
            <person name="Liang H."/>
            <person name="Lu P."/>
            <person name="Wu Y."/>
            <person name="Zhang Z."/>
            <person name="Ro D.K."/>
            <person name="Shang Y."/>
            <person name="Huang S."/>
            <person name="Yan J."/>
        </authorList>
    </citation>
    <scope>NUCLEOTIDE SEQUENCE [LARGE SCALE GENOMIC DNA]</scope>
    <source>
        <strain evidence="2">Ta-2019</strain>
    </source>
</reference>
<dbReference type="Pfam" id="PF10262">
    <property type="entry name" value="Rdx"/>
    <property type="match status" value="1"/>
</dbReference>
<accession>A0AA38FJ07</accession>
<dbReference type="Gene3D" id="3.40.30.10">
    <property type="entry name" value="Glutaredoxin"/>
    <property type="match status" value="1"/>
</dbReference>
<sequence length="156" mass="17399">MPGAYDAVDERMAMATPGRRIVWNLLKGIRNRTKLSAGRIISSSYCSWNGNGSGSGTGHLHQLPCSFINGGWAVMGEQIGNRWMSCCSRLDAPPPRQVTIEYSEEEDNTDYFIQLADSIEEAYPEVMVLGNPEDMRSRRGSFEVTMEGQLLFSKLK</sequence>
<keyword evidence="3" id="KW-1185">Reference proteome</keyword>
<gene>
    <name evidence="2" type="ORF">KI387_009527</name>
</gene>
<dbReference type="EMBL" id="JAHRHJ020000008">
    <property type="protein sequence ID" value="KAH9305123.1"/>
    <property type="molecule type" value="Genomic_DNA"/>
</dbReference>
<feature type="non-terminal residue" evidence="2">
    <location>
        <position position="1"/>
    </location>
</feature>
<dbReference type="Proteomes" id="UP000824469">
    <property type="component" value="Unassembled WGS sequence"/>
</dbReference>